<feature type="compositionally biased region" description="Polar residues" evidence="1">
    <location>
        <begin position="216"/>
        <end position="226"/>
    </location>
</feature>
<evidence type="ECO:0000313" key="3">
    <source>
        <dbReference type="EMBL" id="KNC52231.1"/>
    </source>
</evidence>
<organism evidence="3 4">
    <name type="scientific">Thecamonas trahens ATCC 50062</name>
    <dbReference type="NCBI Taxonomy" id="461836"/>
    <lineage>
        <taxon>Eukaryota</taxon>
        <taxon>Apusozoa</taxon>
        <taxon>Apusomonadida</taxon>
        <taxon>Apusomonadidae</taxon>
        <taxon>Thecamonas</taxon>
    </lineage>
</organism>
<dbReference type="AlphaFoldDB" id="A0A0L0DJH1"/>
<gene>
    <name evidence="3" type="ORF">AMSG_01059</name>
</gene>
<evidence type="ECO:0000256" key="1">
    <source>
        <dbReference type="SAM" id="MobiDB-lite"/>
    </source>
</evidence>
<feature type="signal peptide" evidence="2">
    <location>
        <begin position="1"/>
        <end position="24"/>
    </location>
</feature>
<dbReference type="GeneID" id="25560830"/>
<evidence type="ECO:0000256" key="2">
    <source>
        <dbReference type="SAM" id="SignalP"/>
    </source>
</evidence>
<feature type="region of interest" description="Disordered" evidence="1">
    <location>
        <begin position="214"/>
        <end position="239"/>
    </location>
</feature>
<dbReference type="Proteomes" id="UP000054408">
    <property type="component" value="Unassembled WGS sequence"/>
</dbReference>
<keyword evidence="4" id="KW-1185">Reference proteome</keyword>
<reference evidence="3 4" key="1">
    <citation type="submission" date="2010-05" db="EMBL/GenBank/DDBJ databases">
        <title>The Genome Sequence of Thecamonas trahens ATCC 50062.</title>
        <authorList>
            <consortium name="The Broad Institute Genome Sequencing Platform"/>
            <person name="Russ C."/>
            <person name="Cuomo C."/>
            <person name="Shea T."/>
            <person name="Young S.K."/>
            <person name="Zeng Q."/>
            <person name="Koehrsen M."/>
            <person name="Haas B."/>
            <person name="Borodovsky M."/>
            <person name="Guigo R."/>
            <person name="Alvarado L."/>
            <person name="Berlin A."/>
            <person name="Bochicchio J."/>
            <person name="Borenstein D."/>
            <person name="Chapman S."/>
            <person name="Chen Z."/>
            <person name="Freedman E."/>
            <person name="Gellesch M."/>
            <person name="Goldberg J."/>
            <person name="Griggs A."/>
            <person name="Gujja S."/>
            <person name="Heilman E."/>
            <person name="Heiman D."/>
            <person name="Hepburn T."/>
            <person name="Howarth C."/>
            <person name="Jen D."/>
            <person name="Larson L."/>
            <person name="Mehta T."/>
            <person name="Park D."/>
            <person name="Pearson M."/>
            <person name="Roberts A."/>
            <person name="Saif S."/>
            <person name="Shenoy N."/>
            <person name="Sisk P."/>
            <person name="Stolte C."/>
            <person name="Sykes S."/>
            <person name="Thomson T."/>
            <person name="Walk T."/>
            <person name="White J."/>
            <person name="Yandava C."/>
            <person name="Burger G."/>
            <person name="Gray M.W."/>
            <person name="Holland P.W.H."/>
            <person name="King N."/>
            <person name="Lang F.B.F."/>
            <person name="Roger A.J."/>
            <person name="Ruiz-Trillo I."/>
            <person name="Lander E."/>
            <person name="Nusbaum C."/>
        </authorList>
    </citation>
    <scope>NUCLEOTIDE SEQUENCE [LARGE SCALE GENOMIC DNA]</scope>
    <source>
        <strain evidence="3 4">ATCC 50062</strain>
    </source>
</reference>
<name>A0A0L0DJH1_THETB</name>
<accession>A0A0L0DJH1</accession>
<dbReference type="EMBL" id="GL349436">
    <property type="protein sequence ID" value="KNC52231.1"/>
    <property type="molecule type" value="Genomic_DNA"/>
</dbReference>
<protein>
    <submittedName>
        <fullName evidence="3">Uncharacterized protein</fullName>
    </submittedName>
</protein>
<evidence type="ECO:0000313" key="4">
    <source>
        <dbReference type="Proteomes" id="UP000054408"/>
    </source>
</evidence>
<feature type="chain" id="PRO_5005537492" evidence="2">
    <location>
        <begin position="25"/>
        <end position="273"/>
    </location>
</feature>
<proteinExistence type="predicted"/>
<sequence length="273" mass="28296">MALIHIALSLVALLTLVLVMPAAAAEKEAPTVPGAMALMTEDAVDACRCLLTRALGVHAFHLSKAADSDVEADAGRRAVVGKSARAALLTPALCRIGSQDNHVYPLCEPLLARYGAALRAWLDDAAEALAYSPHDAAAAEAEARAACVSIIGDGIPISHAVSHAAARAAARRPSALAGSAFVADAASATPESLAAAVRRHAESYENHVRARIQETHAANNARNYGSQARGDMAQASQQMGHESFDAADVEKAMARLAAARAALAAVHRDHDEL</sequence>
<dbReference type="RefSeq" id="XP_013762233.1">
    <property type="nucleotide sequence ID" value="XM_013906779.1"/>
</dbReference>
<keyword evidence="2" id="KW-0732">Signal</keyword>